<protein>
    <submittedName>
        <fullName evidence="1">UV-damaged DNA-binding protein rad7</fullName>
    </submittedName>
</protein>
<dbReference type="Proteomes" id="UP001139887">
    <property type="component" value="Unassembled WGS sequence"/>
</dbReference>
<dbReference type="GO" id="GO:0019005">
    <property type="term" value="C:SCF ubiquitin ligase complex"/>
    <property type="evidence" value="ECO:0007669"/>
    <property type="project" value="TreeGrafter"/>
</dbReference>
<dbReference type="OrthoDB" id="421226at2759"/>
<dbReference type="EMBL" id="JANBUW010000319">
    <property type="protein sequence ID" value="KAJ2847428.1"/>
    <property type="molecule type" value="Genomic_DNA"/>
</dbReference>
<reference evidence="1" key="1">
    <citation type="submission" date="2022-07" db="EMBL/GenBank/DDBJ databases">
        <title>Phylogenomic reconstructions and comparative analyses of Kickxellomycotina fungi.</title>
        <authorList>
            <person name="Reynolds N.K."/>
            <person name="Stajich J.E."/>
            <person name="Barry K."/>
            <person name="Grigoriev I.V."/>
            <person name="Crous P."/>
            <person name="Smith M.E."/>
        </authorList>
    </citation>
    <scope>NUCLEOTIDE SEQUENCE</scope>
    <source>
        <strain evidence="1">NRRL 1566</strain>
    </source>
</reference>
<dbReference type="InterPro" id="IPR032675">
    <property type="entry name" value="LRR_dom_sf"/>
</dbReference>
<dbReference type="Gene3D" id="3.80.10.10">
    <property type="entry name" value="Ribonuclease Inhibitor"/>
    <property type="match status" value="2"/>
</dbReference>
<evidence type="ECO:0000313" key="1">
    <source>
        <dbReference type="EMBL" id="KAJ2847428.1"/>
    </source>
</evidence>
<gene>
    <name evidence="1" type="primary">RAD7</name>
    <name evidence="1" type="ORF">IWW36_003857</name>
</gene>
<dbReference type="InterPro" id="IPR006553">
    <property type="entry name" value="Leu-rich_rpt_Cys-con_subtyp"/>
</dbReference>
<dbReference type="GO" id="GO:0031146">
    <property type="term" value="P:SCF-dependent proteasomal ubiquitin-dependent protein catabolic process"/>
    <property type="evidence" value="ECO:0007669"/>
    <property type="project" value="TreeGrafter"/>
</dbReference>
<dbReference type="PANTHER" id="PTHR13318">
    <property type="entry name" value="PARTNER OF PAIRED, ISOFORM B-RELATED"/>
    <property type="match status" value="1"/>
</dbReference>
<accession>A0A9W8LY49</accession>
<dbReference type="AlphaFoldDB" id="A0A9W8LY49"/>
<organism evidence="1 2">
    <name type="scientific">Coemansia brasiliensis</name>
    <dbReference type="NCBI Taxonomy" id="2650707"/>
    <lineage>
        <taxon>Eukaryota</taxon>
        <taxon>Fungi</taxon>
        <taxon>Fungi incertae sedis</taxon>
        <taxon>Zoopagomycota</taxon>
        <taxon>Kickxellomycotina</taxon>
        <taxon>Kickxellomycetes</taxon>
        <taxon>Kickxellales</taxon>
        <taxon>Kickxellaceae</taxon>
        <taxon>Coemansia</taxon>
    </lineage>
</organism>
<comment type="caution">
    <text evidence="1">The sequence shown here is derived from an EMBL/GenBank/DDBJ whole genome shotgun (WGS) entry which is preliminary data.</text>
</comment>
<proteinExistence type="predicted"/>
<feature type="non-terminal residue" evidence="1">
    <location>
        <position position="1"/>
    </location>
</feature>
<dbReference type="SMART" id="SM00367">
    <property type="entry name" value="LRR_CC"/>
    <property type="match status" value="6"/>
</dbReference>
<name>A0A9W8LY49_9FUNG</name>
<dbReference type="PANTHER" id="PTHR13318:SF247">
    <property type="entry name" value="GH16156P"/>
    <property type="match status" value="1"/>
</dbReference>
<dbReference type="SUPFAM" id="SSF52047">
    <property type="entry name" value="RNI-like"/>
    <property type="match status" value="1"/>
</dbReference>
<keyword evidence="1" id="KW-0238">DNA-binding</keyword>
<sequence length="350" mass="38732">CPRLESLDLQFCGRLNGGTLQVLAQGLPQLSRVRLDGAFLVADEEWAAFFRTMGEQLRMFTAAFAGFGPVAMRALVSHCTQLEALRLVECTEFDDDCLGMLAWPITELEETLQDAERQLRADSDGAMPPWKSLTHLRSLELLRPHKPMTNMTAKRVLREIGSHLHALDVAGFRDVMDDFADELATHTCGLQELGMASCDSISSEAMVRVFGHMRATQTLKAHHGLTRVDLSRCYMLTDQVVQELVRLAGSSLRQLSLNSVDDNLTQRGLLALGGFMYAEDDGLQEQTLGCTVLEELDVSWVRSMTDEVLGQIVPRCKHLARIDVYGCGGVTAFAPARPGLKYVGRECDTL</sequence>
<keyword evidence="2" id="KW-1185">Reference proteome</keyword>
<dbReference type="GO" id="GO:0003677">
    <property type="term" value="F:DNA binding"/>
    <property type="evidence" value="ECO:0007669"/>
    <property type="project" value="UniProtKB-KW"/>
</dbReference>
<evidence type="ECO:0000313" key="2">
    <source>
        <dbReference type="Proteomes" id="UP001139887"/>
    </source>
</evidence>